<dbReference type="PANTHER" id="PTHR44196:SF1">
    <property type="entry name" value="DEHYDROGENASE_REDUCTASE SDR FAMILY MEMBER 7B"/>
    <property type="match status" value="1"/>
</dbReference>
<proteinExistence type="inferred from homology"/>
<dbReference type="PRINTS" id="PR00081">
    <property type="entry name" value="GDHRDH"/>
</dbReference>
<evidence type="ECO:0000256" key="2">
    <source>
        <dbReference type="ARBA" id="ARBA00023002"/>
    </source>
</evidence>
<dbReference type="SUPFAM" id="SSF51735">
    <property type="entry name" value="NAD(P)-binding Rossmann-fold domains"/>
    <property type="match status" value="1"/>
</dbReference>
<dbReference type="Pfam" id="PF00106">
    <property type="entry name" value="adh_short"/>
    <property type="match status" value="1"/>
</dbReference>
<dbReference type="PANTHER" id="PTHR44196">
    <property type="entry name" value="DEHYDROGENASE/REDUCTASE SDR FAMILY MEMBER 7B"/>
    <property type="match status" value="1"/>
</dbReference>
<evidence type="ECO:0000313" key="4">
    <source>
        <dbReference type="Proteomes" id="UP001056109"/>
    </source>
</evidence>
<evidence type="ECO:0000313" key="3">
    <source>
        <dbReference type="EMBL" id="USR78721.1"/>
    </source>
</evidence>
<dbReference type="RefSeq" id="WP_252672536.1">
    <property type="nucleotide sequence ID" value="NZ_CP099547.1"/>
</dbReference>
<keyword evidence="4" id="KW-1185">Reference proteome</keyword>
<organism evidence="3 4">
    <name type="scientific">Arcanobacterium pinnipediorum</name>
    <dbReference type="NCBI Taxonomy" id="1503041"/>
    <lineage>
        <taxon>Bacteria</taxon>
        <taxon>Bacillati</taxon>
        <taxon>Actinomycetota</taxon>
        <taxon>Actinomycetes</taxon>
        <taxon>Actinomycetales</taxon>
        <taxon>Actinomycetaceae</taxon>
        <taxon>Arcanobacterium</taxon>
    </lineage>
</organism>
<sequence>MDSSTILITGASRGIGAHISRRLARPGRTLLLLARTHEALYGTAKACNLRGAKVVTFGVDLADPQQISTFLDQVTDFNIDMIVNNAGVMYEEALPWETDPDNWWKTLEINVRAPYLLARGLVPRMLANAGGRIVDLSSGAAVYDSSLASGYFVSKTALLRFAGSLHEAGYERGLKVFSVAPGVVQTDMTANRIMHQDRTEWNSPDEVSEIIALIADGELDALAGSFIRAGSDSIAELTSRARNGIGAVERKLRLTPWEH</sequence>
<dbReference type="CDD" id="cd05233">
    <property type="entry name" value="SDR_c"/>
    <property type="match status" value="1"/>
</dbReference>
<dbReference type="InterPro" id="IPR036291">
    <property type="entry name" value="NAD(P)-bd_dom_sf"/>
</dbReference>
<name>A0ABY5AGV9_9ACTO</name>
<evidence type="ECO:0000256" key="1">
    <source>
        <dbReference type="ARBA" id="ARBA00006484"/>
    </source>
</evidence>
<dbReference type="InterPro" id="IPR002347">
    <property type="entry name" value="SDR_fam"/>
</dbReference>
<gene>
    <name evidence="3" type="ORF">NG665_04835</name>
</gene>
<protein>
    <submittedName>
        <fullName evidence="3">SDR family oxidoreductase</fullName>
    </submittedName>
</protein>
<accession>A0ABY5AGV9</accession>
<dbReference type="EMBL" id="CP099547">
    <property type="protein sequence ID" value="USR78721.1"/>
    <property type="molecule type" value="Genomic_DNA"/>
</dbReference>
<comment type="similarity">
    <text evidence="1">Belongs to the short-chain dehydrogenases/reductases (SDR) family.</text>
</comment>
<dbReference type="Proteomes" id="UP001056109">
    <property type="component" value="Chromosome"/>
</dbReference>
<keyword evidence="2" id="KW-0560">Oxidoreductase</keyword>
<dbReference type="Gene3D" id="3.40.50.720">
    <property type="entry name" value="NAD(P)-binding Rossmann-like Domain"/>
    <property type="match status" value="1"/>
</dbReference>
<reference evidence="3" key="1">
    <citation type="submission" date="2022-06" db="EMBL/GenBank/DDBJ databases">
        <title>Complete Genome Sequence of Arcanobacterium pinnipediorum strain DSM 28752 isolated from a harbour seal.</title>
        <authorList>
            <person name="Borowiak M."/>
            <person name="Kreitlow A."/>
            <person name="Alssahen M."/>
            <person name="Malorny B."/>
            <person name="Laemmler C."/>
            <person name="Prenger-Berninghoff E."/>
            <person name="Siebert U."/>
            <person name="Ploetz M."/>
            <person name="Abdulmawjood A."/>
        </authorList>
    </citation>
    <scope>NUCLEOTIDE SEQUENCE</scope>
    <source>
        <strain evidence="3">DSM 28752</strain>
    </source>
</reference>